<reference evidence="1" key="1">
    <citation type="journal article" date="2020" name="Stud. Mycol.">
        <title>101 Dothideomycetes genomes: a test case for predicting lifestyles and emergence of pathogens.</title>
        <authorList>
            <person name="Haridas S."/>
            <person name="Albert R."/>
            <person name="Binder M."/>
            <person name="Bloem J."/>
            <person name="Labutti K."/>
            <person name="Salamov A."/>
            <person name="Andreopoulos B."/>
            <person name="Baker S."/>
            <person name="Barry K."/>
            <person name="Bills G."/>
            <person name="Bluhm B."/>
            <person name="Cannon C."/>
            <person name="Castanera R."/>
            <person name="Culley D."/>
            <person name="Daum C."/>
            <person name="Ezra D."/>
            <person name="Gonzalez J."/>
            <person name="Henrissat B."/>
            <person name="Kuo A."/>
            <person name="Liang C."/>
            <person name="Lipzen A."/>
            <person name="Lutzoni F."/>
            <person name="Magnuson J."/>
            <person name="Mondo S."/>
            <person name="Nolan M."/>
            <person name="Ohm R."/>
            <person name="Pangilinan J."/>
            <person name="Park H.-J."/>
            <person name="Ramirez L."/>
            <person name="Alfaro M."/>
            <person name="Sun H."/>
            <person name="Tritt A."/>
            <person name="Yoshinaga Y."/>
            <person name="Zwiers L.-H."/>
            <person name="Turgeon B."/>
            <person name="Goodwin S."/>
            <person name="Spatafora J."/>
            <person name="Crous P."/>
            <person name="Grigoriev I."/>
        </authorList>
    </citation>
    <scope>NUCLEOTIDE SEQUENCE</scope>
    <source>
        <strain evidence="1">CBS 260.36</strain>
    </source>
</reference>
<dbReference type="Proteomes" id="UP000799439">
    <property type="component" value="Unassembled WGS sequence"/>
</dbReference>
<dbReference type="AlphaFoldDB" id="A0A9P4IVK3"/>
<sequence length="100" mass="11054">MRASSTRTGMFACLCLRIISRGIRVRAEHRLRPDESNPSSTDYTIELWLSVLRGTNAIRYCGSESADCRDAGTESQLSSLIIHERSLVELPTQVPEAATA</sequence>
<evidence type="ECO:0000313" key="1">
    <source>
        <dbReference type="EMBL" id="KAF2148667.1"/>
    </source>
</evidence>
<accession>A0A9P4IVK3</accession>
<name>A0A9P4IVK3_9PEZI</name>
<dbReference type="EMBL" id="ML996092">
    <property type="protein sequence ID" value="KAF2148667.1"/>
    <property type="molecule type" value="Genomic_DNA"/>
</dbReference>
<comment type="caution">
    <text evidence="1">The sequence shown here is derived from an EMBL/GenBank/DDBJ whole genome shotgun (WGS) entry which is preliminary data.</text>
</comment>
<keyword evidence="2" id="KW-1185">Reference proteome</keyword>
<gene>
    <name evidence="1" type="ORF">K461DRAFT_282136</name>
</gene>
<protein>
    <submittedName>
        <fullName evidence="1">Uncharacterized protein</fullName>
    </submittedName>
</protein>
<evidence type="ECO:0000313" key="2">
    <source>
        <dbReference type="Proteomes" id="UP000799439"/>
    </source>
</evidence>
<proteinExistence type="predicted"/>
<organism evidence="1 2">
    <name type="scientific">Myriangium duriaei CBS 260.36</name>
    <dbReference type="NCBI Taxonomy" id="1168546"/>
    <lineage>
        <taxon>Eukaryota</taxon>
        <taxon>Fungi</taxon>
        <taxon>Dikarya</taxon>
        <taxon>Ascomycota</taxon>
        <taxon>Pezizomycotina</taxon>
        <taxon>Dothideomycetes</taxon>
        <taxon>Dothideomycetidae</taxon>
        <taxon>Myriangiales</taxon>
        <taxon>Myriangiaceae</taxon>
        <taxon>Myriangium</taxon>
    </lineage>
</organism>